<proteinExistence type="predicted"/>
<dbReference type="AlphaFoldDB" id="A0A517MCE1"/>
<feature type="transmembrane region" description="Helical" evidence="6">
    <location>
        <begin position="736"/>
        <end position="754"/>
    </location>
</feature>
<feature type="domain" description="ABC3 transporter permease C-terminal" evidence="7">
    <location>
        <begin position="1077"/>
        <end position="1185"/>
    </location>
</feature>
<name>A0A517MCE1_9BACT</name>
<feature type="transmembrane region" description="Helical" evidence="6">
    <location>
        <begin position="816"/>
        <end position="837"/>
    </location>
</feature>
<feature type="transmembrane region" description="Helical" evidence="6">
    <location>
        <begin position="1125"/>
        <end position="1148"/>
    </location>
</feature>
<feature type="transmembrane region" description="Helical" evidence="6">
    <location>
        <begin position="760"/>
        <end position="782"/>
    </location>
</feature>
<keyword evidence="5 6" id="KW-0472">Membrane</keyword>
<sequence>MNKPAVTPNQIAFRSLLFHWRISFAIAMGVAVATAVITGALLVGDSMRGSLRGLTEQRLGHVAYTLFPGGFFSPADWLAEETDVTPVGIVYFPRGVVEFSPDQDATGSVRRAGGVQVIATDADFWDLDTSGVRPKQMPDEQSVVLNQAAAIELGVQIGDEVTVRLPKEQAVPADSPLGNNAAESEGLPRMKVVDIVPTVGLGRFSLTASQVEPQNVYLSRELVADVLAREGQVNGLLIGATNSPRDLAAATDVAKRLQEDLHPTLADFGLQLEQVQQEFDGEPVIDYFSLSSDRLLISDSIRAIVSDHLGAENVHPVMTYLANRIEKIEPDGQLTGLVPYSTLTGIDSLPDLPLDFNIPDSAAAVPPAVESASGTPAAWTVEGLNLDSPAVPIVLNDWAADRLKAKPGDSVLVSYFEPETQQSREVKRQFRGIVASIVPIATPAKPFRRKRPAIYDVRPTVYNDPLLTPTVPGVTDQESISAWNVPFELEDTVEKEDDEYWNNYRLTPKAFLPLSDAERLFGSRFGQTTSLRIDRSVAVDREALVASLDSALRTHQADLGFVVQPIRATQLIASKGTTPFDVLFLSLSMFVIFAALLLIALLVRLGLLGRAKEYGTLLAGGWTSKSAAGLVTREGLLAAVPGAICGVVLGGAYAWGVLWALRTLWVGAVTVPFLQFHWSWLSLLGGMLAGIVMAGVTIRWTARQLGKTPPRILLAGQFGESTQPGIGGASSWLKPLAGGLVLVSLVLGGVASQLSGQGQAGAFVAAGMLLLIGLLMWIHAWLQIPAAARRSRLGATDSLWKLAVGNARRNPLRSTLTIGLMASACFLILSMSAFQLAPTDRGVGGFDLIGQTAQPFYRDLNATEVRAEMFGDRSSLLDDSVLVAARMRLGQDASCNNLYQAAQPTVLGFPDRLAALYEKNELTPFAWGATAPVDGTKSPWRNLAQAATGTADDPVPMVLDQNTAMWALQMYGGVGGERGFVFDDGKERYFKVVGLLTNSMLQGVVIIGEGNFKTLFPEISGNQYFLVQTPAEKREAVAELLEDRLGDVGMDVTDTRVRLSQLLAVQNTYLRTFQSLGALGLLLGSIGLAIAQLRSVLERRGELAVMRALGFTRQRISRCVLLEHAALLIAGIGCGSVAALLAVIPYALIGRAQVPIVEPLLWIASVMIVGMLAGVFVLSRVSRMPLVAALRSQ</sequence>
<keyword evidence="3 6" id="KW-0812">Transmembrane</keyword>
<gene>
    <name evidence="8" type="ORF">FF011L_12880</name>
</gene>
<reference evidence="8 9" key="1">
    <citation type="submission" date="2019-02" db="EMBL/GenBank/DDBJ databases">
        <title>Deep-cultivation of Planctomycetes and their phenomic and genomic characterization uncovers novel biology.</title>
        <authorList>
            <person name="Wiegand S."/>
            <person name="Jogler M."/>
            <person name="Boedeker C."/>
            <person name="Pinto D."/>
            <person name="Vollmers J."/>
            <person name="Rivas-Marin E."/>
            <person name="Kohn T."/>
            <person name="Peeters S.H."/>
            <person name="Heuer A."/>
            <person name="Rast P."/>
            <person name="Oberbeckmann S."/>
            <person name="Bunk B."/>
            <person name="Jeske O."/>
            <person name="Meyerdierks A."/>
            <person name="Storesund J.E."/>
            <person name="Kallscheuer N."/>
            <person name="Luecker S."/>
            <person name="Lage O.M."/>
            <person name="Pohl T."/>
            <person name="Merkel B.J."/>
            <person name="Hornburger P."/>
            <person name="Mueller R.-W."/>
            <person name="Bruemmer F."/>
            <person name="Labrenz M."/>
            <person name="Spormann A.M."/>
            <person name="Op den Camp H."/>
            <person name="Overmann J."/>
            <person name="Amann R."/>
            <person name="Jetten M.S.M."/>
            <person name="Mascher T."/>
            <person name="Medema M.H."/>
            <person name="Devos D.P."/>
            <person name="Kaster A.-K."/>
            <person name="Ovreas L."/>
            <person name="Rohde M."/>
            <person name="Galperin M.Y."/>
            <person name="Jogler C."/>
        </authorList>
    </citation>
    <scope>NUCLEOTIDE SEQUENCE [LARGE SCALE GENOMIC DNA]</scope>
    <source>
        <strain evidence="8 9">FF011L</strain>
    </source>
</reference>
<dbReference type="OrthoDB" id="219657at2"/>
<dbReference type="InterPro" id="IPR051125">
    <property type="entry name" value="ABC-4/HrtB_transporter"/>
</dbReference>
<evidence type="ECO:0000256" key="3">
    <source>
        <dbReference type="ARBA" id="ARBA00022692"/>
    </source>
</evidence>
<organism evidence="8 9">
    <name type="scientific">Roseimaritima multifibrata</name>
    <dbReference type="NCBI Taxonomy" id="1930274"/>
    <lineage>
        <taxon>Bacteria</taxon>
        <taxon>Pseudomonadati</taxon>
        <taxon>Planctomycetota</taxon>
        <taxon>Planctomycetia</taxon>
        <taxon>Pirellulales</taxon>
        <taxon>Pirellulaceae</taxon>
        <taxon>Roseimaritima</taxon>
    </lineage>
</organism>
<dbReference type="PANTHER" id="PTHR43738:SF2">
    <property type="entry name" value="ABC TRANSPORTER PERMEASE"/>
    <property type="match status" value="1"/>
</dbReference>
<evidence type="ECO:0000313" key="8">
    <source>
        <dbReference type="EMBL" id="QDS92541.1"/>
    </source>
</evidence>
<feature type="transmembrane region" description="Helical" evidence="6">
    <location>
        <begin position="582"/>
        <end position="603"/>
    </location>
</feature>
<dbReference type="InterPro" id="IPR003838">
    <property type="entry name" value="ABC3_permease_C"/>
</dbReference>
<feature type="transmembrane region" description="Helical" evidence="6">
    <location>
        <begin position="1160"/>
        <end position="1181"/>
    </location>
</feature>
<keyword evidence="4 6" id="KW-1133">Transmembrane helix</keyword>
<accession>A0A517MCE1</accession>
<dbReference type="Pfam" id="PF02687">
    <property type="entry name" value="FtsX"/>
    <property type="match status" value="2"/>
</dbReference>
<dbReference type="RefSeq" id="WP_145350778.1">
    <property type="nucleotide sequence ID" value="NZ_CP036262.1"/>
</dbReference>
<evidence type="ECO:0000256" key="1">
    <source>
        <dbReference type="ARBA" id="ARBA00004651"/>
    </source>
</evidence>
<dbReference type="Proteomes" id="UP000320672">
    <property type="component" value="Chromosome"/>
</dbReference>
<evidence type="ECO:0000313" key="9">
    <source>
        <dbReference type="Proteomes" id="UP000320672"/>
    </source>
</evidence>
<comment type="subcellular location">
    <subcellularLocation>
        <location evidence="1">Cell membrane</location>
        <topology evidence="1">Multi-pass membrane protein</topology>
    </subcellularLocation>
</comment>
<feature type="transmembrane region" description="Helical" evidence="6">
    <location>
        <begin position="20"/>
        <end position="43"/>
    </location>
</feature>
<evidence type="ECO:0000256" key="2">
    <source>
        <dbReference type="ARBA" id="ARBA00022475"/>
    </source>
</evidence>
<evidence type="ECO:0000256" key="5">
    <source>
        <dbReference type="ARBA" id="ARBA00023136"/>
    </source>
</evidence>
<feature type="transmembrane region" description="Helical" evidence="6">
    <location>
        <begin position="1076"/>
        <end position="1097"/>
    </location>
</feature>
<feature type="transmembrane region" description="Helical" evidence="6">
    <location>
        <begin position="635"/>
        <end position="658"/>
    </location>
</feature>
<keyword evidence="2" id="KW-1003">Cell membrane</keyword>
<evidence type="ECO:0000259" key="7">
    <source>
        <dbReference type="Pfam" id="PF02687"/>
    </source>
</evidence>
<dbReference type="KEGG" id="rml:FF011L_12880"/>
<evidence type="ECO:0000256" key="6">
    <source>
        <dbReference type="SAM" id="Phobius"/>
    </source>
</evidence>
<evidence type="ECO:0000256" key="4">
    <source>
        <dbReference type="ARBA" id="ARBA00022989"/>
    </source>
</evidence>
<protein>
    <submittedName>
        <fullName evidence="8">FtsX-like permease family protein</fullName>
    </submittedName>
</protein>
<keyword evidence="9" id="KW-1185">Reference proteome</keyword>
<feature type="domain" description="ABC3 transporter permease C-terminal" evidence="7">
    <location>
        <begin position="587"/>
        <end position="710"/>
    </location>
</feature>
<dbReference type="EMBL" id="CP036262">
    <property type="protein sequence ID" value="QDS92541.1"/>
    <property type="molecule type" value="Genomic_DNA"/>
</dbReference>
<dbReference type="PANTHER" id="PTHR43738">
    <property type="entry name" value="ABC TRANSPORTER, MEMBRANE PROTEIN"/>
    <property type="match status" value="1"/>
</dbReference>
<feature type="transmembrane region" description="Helical" evidence="6">
    <location>
        <begin position="678"/>
        <end position="702"/>
    </location>
</feature>
<dbReference type="GO" id="GO:0005886">
    <property type="term" value="C:plasma membrane"/>
    <property type="evidence" value="ECO:0007669"/>
    <property type="project" value="UniProtKB-SubCell"/>
</dbReference>